<evidence type="ECO:0000256" key="1">
    <source>
        <dbReference type="SAM" id="MobiDB-lite"/>
    </source>
</evidence>
<sequence length="136" mass="15279">HPDRRPHAPRPWTANRHLPLRRRNRSRSLRLPSQNGRDRADQCEKPHPLRRTGTRCYPGLSMAPGHHPIDGSGNLRYGGSPGWGSDPAPVRMEEDSQASVYAEQPPPKTVPAPAAVDLVYHLERPHPPHRSSCYQS</sequence>
<dbReference type="EMBL" id="BT132736">
    <property type="protein sequence ID" value="AER42872.1"/>
    <property type="molecule type" value="mRNA"/>
</dbReference>
<dbReference type="AlphaFoldDB" id="G7H813"/>
<accession>G7H813</accession>
<protein>
    <submittedName>
        <fullName evidence="2">RE30532p1</fullName>
    </submittedName>
</protein>
<evidence type="ECO:0000313" key="2">
    <source>
        <dbReference type="EMBL" id="AER42872.1"/>
    </source>
</evidence>
<gene>
    <name evidence="2" type="primary">CG10254-RA</name>
</gene>
<feature type="compositionally biased region" description="Basic and acidic residues" evidence="1">
    <location>
        <begin position="36"/>
        <end position="47"/>
    </location>
</feature>
<reference evidence="2" key="1">
    <citation type="submission" date="2011-11" db="EMBL/GenBank/DDBJ databases">
        <authorList>
            <person name="Carlson J."/>
            <person name="Booth B."/>
            <person name="Frise E."/>
            <person name="Park S."/>
            <person name="Wan K."/>
            <person name="Yu C."/>
            <person name="Celniker S."/>
        </authorList>
    </citation>
    <scope>NUCLEOTIDE SEQUENCE</scope>
    <source>
        <strain evidence="2">Berkeley</strain>
    </source>
</reference>
<name>G7H813_DROME</name>
<feature type="compositionally biased region" description="Basic residues" evidence="1">
    <location>
        <begin position="18"/>
        <end position="28"/>
    </location>
</feature>
<feature type="region of interest" description="Disordered" evidence="1">
    <location>
        <begin position="1"/>
        <end position="111"/>
    </location>
</feature>
<feature type="non-terminal residue" evidence="2">
    <location>
        <position position="1"/>
    </location>
</feature>
<organism evidence="2">
    <name type="scientific">Drosophila melanogaster</name>
    <name type="common">Fruit fly</name>
    <dbReference type="NCBI Taxonomy" id="7227"/>
    <lineage>
        <taxon>Eukaryota</taxon>
        <taxon>Metazoa</taxon>
        <taxon>Ecdysozoa</taxon>
        <taxon>Arthropoda</taxon>
        <taxon>Hexapoda</taxon>
        <taxon>Insecta</taxon>
        <taxon>Pterygota</taxon>
        <taxon>Neoptera</taxon>
        <taxon>Endopterygota</taxon>
        <taxon>Diptera</taxon>
        <taxon>Brachycera</taxon>
        <taxon>Muscomorpha</taxon>
        <taxon>Ephydroidea</taxon>
        <taxon>Drosophilidae</taxon>
        <taxon>Drosophila</taxon>
        <taxon>Sophophora</taxon>
    </lineage>
</organism>
<proteinExistence type="evidence at transcript level"/>